<evidence type="ECO:0000256" key="8">
    <source>
        <dbReference type="ARBA" id="ARBA00023125"/>
    </source>
</evidence>
<dbReference type="PANTHER" id="PTHR30478">
    <property type="entry name" value="DNA POLYMERASE III SUBUNIT BETA"/>
    <property type="match status" value="1"/>
</dbReference>
<dbReference type="GO" id="GO:0003677">
    <property type="term" value="F:DNA binding"/>
    <property type="evidence" value="ECO:0007669"/>
    <property type="project" value="UniProtKB-UniRule"/>
</dbReference>
<dbReference type="GO" id="GO:0008408">
    <property type="term" value="F:3'-5' exonuclease activity"/>
    <property type="evidence" value="ECO:0007669"/>
    <property type="project" value="InterPro"/>
</dbReference>
<evidence type="ECO:0000256" key="2">
    <source>
        <dbReference type="ARBA" id="ARBA00010752"/>
    </source>
</evidence>
<protein>
    <recommendedName>
        <fullName evidence="9">Beta sliding clamp</fullName>
    </recommendedName>
</protein>
<evidence type="ECO:0000259" key="10">
    <source>
        <dbReference type="Pfam" id="PF00712"/>
    </source>
</evidence>
<dbReference type="InterPro" id="IPR022635">
    <property type="entry name" value="DNA_polIII_beta_C"/>
</dbReference>
<evidence type="ECO:0000256" key="9">
    <source>
        <dbReference type="PIRNR" id="PIRNR000804"/>
    </source>
</evidence>
<evidence type="ECO:0000313" key="13">
    <source>
        <dbReference type="EMBL" id="OGE24890.1"/>
    </source>
</evidence>
<dbReference type="NCBIfam" id="TIGR00663">
    <property type="entry name" value="dnan"/>
    <property type="match status" value="1"/>
</dbReference>
<keyword evidence="8" id="KW-0238">DNA-binding</keyword>
<evidence type="ECO:0000259" key="12">
    <source>
        <dbReference type="Pfam" id="PF02768"/>
    </source>
</evidence>
<dbReference type="GO" id="GO:0003887">
    <property type="term" value="F:DNA-directed DNA polymerase activity"/>
    <property type="evidence" value="ECO:0007669"/>
    <property type="project" value="UniProtKB-UniRule"/>
</dbReference>
<name>A0A1F5J8P4_9BACT</name>
<dbReference type="GO" id="GO:0009360">
    <property type="term" value="C:DNA polymerase III complex"/>
    <property type="evidence" value="ECO:0007669"/>
    <property type="project" value="InterPro"/>
</dbReference>
<dbReference type="AlphaFoldDB" id="A0A1F5J8P4"/>
<comment type="function">
    <text evidence="9">Confers DNA tethering and processivity to DNA polymerases and other proteins. Acts as a clamp, forming a ring around DNA (a reaction catalyzed by the clamp-loading complex) which diffuses in an ATP-independent manner freely and bidirectionally along dsDNA. Initially characterized for its ability to contact the catalytic subunit of DNA polymerase III (Pol III), a complex, multichain enzyme responsible for most of the replicative synthesis in bacteria; Pol III exhibits 3'-5' exonuclease proofreading activity. The beta chain is required for initiation of replication as well as for processivity of DNA replication.</text>
</comment>
<dbReference type="Gene3D" id="3.70.10.10">
    <property type="match status" value="1"/>
</dbReference>
<organism evidence="13 14">
    <name type="scientific">Candidatus Daviesbacteria bacterium RIFCSPHIGHO2_02_FULL_39_12</name>
    <dbReference type="NCBI Taxonomy" id="1797770"/>
    <lineage>
        <taxon>Bacteria</taxon>
        <taxon>Candidatus Daviesiibacteriota</taxon>
    </lineage>
</organism>
<dbReference type="GO" id="GO:0005737">
    <property type="term" value="C:cytoplasm"/>
    <property type="evidence" value="ECO:0007669"/>
    <property type="project" value="UniProtKB-SubCell"/>
</dbReference>
<feature type="domain" description="DNA polymerase III beta sliding clamp central" evidence="11">
    <location>
        <begin position="136"/>
        <end position="241"/>
    </location>
</feature>
<gene>
    <name evidence="13" type="ORF">A3C26_02720</name>
</gene>
<dbReference type="Pfam" id="PF02768">
    <property type="entry name" value="DNA_pol3_beta_3"/>
    <property type="match status" value="1"/>
</dbReference>
<dbReference type="InterPro" id="IPR001001">
    <property type="entry name" value="DNA_polIII_beta"/>
</dbReference>
<dbReference type="InterPro" id="IPR022637">
    <property type="entry name" value="DNA_polIII_beta_cen"/>
</dbReference>
<keyword evidence="5 9" id="KW-0548">Nucleotidyltransferase</keyword>
<evidence type="ECO:0000256" key="4">
    <source>
        <dbReference type="ARBA" id="ARBA00022679"/>
    </source>
</evidence>
<evidence type="ECO:0000256" key="7">
    <source>
        <dbReference type="ARBA" id="ARBA00022932"/>
    </source>
</evidence>
<evidence type="ECO:0000259" key="11">
    <source>
        <dbReference type="Pfam" id="PF02767"/>
    </source>
</evidence>
<dbReference type="EMBL" id="MFCX01000037">
    <property type="protein sequence ID" value="OGE24890.1"/>
    <property type="molecule type" value="Genomic_DNA"/>
</dbReference>
<evidence type="ECO:0000256" key="1">
    <source>
        <dbReference type="ARBA" id="ARBA00004496"/>
    </source>
</evidence>
<keyword evidence="3 9" id="KW-0963">Cytoplasm</keyword>
<evidence type="ECO:0000256" key="6">
    <source>
        <dbReference type="ARBA" id="ARBA00022705"/>
    </source>
</evidence>
<comment type="subunit">
    <text evidence="9">Forms a ring-shaped head-to-tail homodimer around DNA.</text>
</comment>
<dbReference type="InterPro" id="IPR022634">
    <property type="entry name" value="DNA_polIII_beta_N"/>
</dbReference>
<feature type="domain" description="DNA polymerase III beta sliding clamp C-terminal" evidence="12">
    <location>
        <begin position="245"/>
        <end position="364"/>
    </location>
</feature>
<evidence type="ECO:0000256" key="3">
    <source>
        <dbReference type="ARBA" id="ARBA00022490"/>
    </source>
</evidence>
<dbReference type="Pfam" id="PF02767">
    <property type="entry name" value="DNA_pol3_beta_2"/>
    <property type="match status" value="1"/>
</dbReference>
<evidence type="ECO:0000256" key="5">
    <source>
        <dbReference type="ARBA" id="ARBA00022695"/>
    </source>
</evidence>
<dbReference type="SUPFAM" id="SSF55979">
    <property type="entry name" value="DNA clamp"/>
    <property type="match status" value="3"/>
</dbReference>
<keyword evidence="4 9" id="KW-0808">Transferase</keyword>
<comment type="similarity">
    <text evidence="2 9">Belongs to the beta sliding clamp family.</text>
</comment>
<dbReference type="CDD" id="cd00140">
    <property type="entry name" value="beta_clamp"/>
    <property type="match status" value="1"/>
</dbReference>
<dbReference type="PANTHER" id="PTHR30478:SF0">
    <property type="entry name" value="BETA SLIDING CLAMP"/>
    <property type="match status" value="1"/>
</dbReference>
<accession>A0A1F5J8P4</accession>
<keyword evidence="7 9" id="KW-0239">DNA-directed DNA polymerase</keyword>
<dbReference type="Proteomes" id="UP000177042">
    <property type="component" value="Unassembled WGS sequence"/>
</dbReference>
<dbReference type="SMART" id="SM00480">
    <property type="entry name" value="POL3Bc"/>
    <property type="match status" value="1"/>
</dbReference>
<feature type="domain" description="DNA polymerase III beta sliding clamp N-terminal" evidence="10">
    <location>
        <begin position="1"/>
        <end position="118"/>
    </location>
</feature>
<dbReference type="InterPro" id="IPR046938">
    <property type="entry name" value="DNA_clamp_sf"/>
</dbReference>
<proteinExistence type="inferred from homology"/>
<dbReference type="PIRSF" id="PIRSF000804">
    <property type="entry name" value="DNA_pol_III_b"/>
    <property type="match status" value="1"/>
</dbReference>
<dbReference type="Gene3D" id="3.10.150.10">
    <property type="entry name" value="DNA Polymerase III, subunit A, domain 2"/>
    <property type="match status" value="1"/>
</dbReference>
<evidence type="ECO:0000313" key="14">
    <source>
        <dbReference type="Proteomes" id="UP000177042"/>
    </source>
</evidence>
<sequence length="366" mass="39659">MKFTILQQDLLPVLQSVSRSVGVRSNLPILDNILLSVEGKKLKLAATNLEIGVIKFLPVLMAADGEITVPAKTLVELVSGLGQSEVTLESAQEVLTVQSGKLKASINGITASEFPAIPLSAEKGVSLPKEVILRSAQILFAAAVDEGRPVLTGVFTDVTDSKLDFVATDGFRLAHRRVNLPGGTTKFRSLVPRRTFEEILRIISEQEVDEVSLSASENQNQIIFTLGQTIVSSRLIEGTFPAWEKIIPQTIVGRALIDKDQLLKAVKLAAIFAKNEAHIVVLNTKKGFLTLKSSAKELGSQENEVEGEIEGEELQIAFNTKFLQDAVSNIPTSQVMMEFSGTLSASLIKPIGEEGLEYIVMPVRLS</sequence>
<comment type="subcellular location">
    <subcellularLocation>
        <location evidence="1 9">Cytoplasm</location>
    </subcellularLocation>
</comment>
<dbReference type="GO" id="GO:0006271">
    <property type="term" value="P:DNA strand elongation involved in DNA replication"/>
    <property type="evidence" value="ECO:0007669"/>
    <property type="project" value="TreeGrafter"/>
</dbReference>
<reference evidence="13 14" key="1">
    <citation type="journal article" date="2016" name="Nat. Commun.">
        <title>Thousands of microbial genomes shed light on interconnected biogeochemical processes in an aquifer system.</title>
        <authorList>
            <person name="Anantharaman K."/>
            <person name="Brown C.T."/>
            <person name="Hug L.A."/>
            <person name="Sharon I."/>
            <person name="Castelle C.J."/>
            <person name="Probst A.J."/>
            <person name="Thomas B.C."/>
            <person name="Singh A."/>
            <person name="Wilkins M.J."/>
            <person name="Karaoz U."/>
            <person name="Brodie E.L."/>
            <person name="Williams K.H."/>
            <person name="Hubbard S.S."/>
            <person name="Banfield J.F."/>
        </authorList>
    </citation>
    <scope>NUCLEOTIDE SEQUENCE [LARGE SCALE GENOMIC DNA]</scope>
</reference>
<keyword evidence="6 9" id="KW-0235">DNA replication</keyword>
<comment type="caution">
    <text evidence="13">The sequence shown here is derived from an EMBL/GenBank/DDBJ whole genome shotgun (WGS) entry which is preliminary data.</text>
</comment>
<dbReference type="Pfam" id="PF00712">
    <property type="entry name" value="DNA_pol3_beta"/>
    <property type="match status" value="1"/>
</dbReference>